<evidence type="ECO:0000313" key="4">
    <source>
        <dbReference type="Proteomes" id="UP001139264"/>
    </source>
</evidence>
<feature type="transmembrane region" description="Helical" evidence="2">
    <location>
        <begin position="77"/>
        <end position="95"/>
    </location>
</feature>
<proteinExistence type="predicted"/>
<protein>
    <submittedName>
        <fullName evidence="3">Uncharacterized protein</fullName>
    </submittedName>
</protein>
<evidence type="ECO:0000256" key="2">
    <source>
        <dbReference type="SAM" id="Phobius"/>
    </source>
</evidence>
<comment type="caution">
    <text evidence="3">The sequence shown here is derived from an EMBL/GenBank/DDBJ whole genome shotgun (WGS) entry which is preliminary data.</text>
</comment>
<reference evidence="3" key="1">
    <citation type="submission" date="2021-10" db="EMBL/GenBank/DDBJ databases">
        <title>Novel species in genus Arthrobacter.</title>
        <authorList>
            <person name="Liu Y."/>
        </authorList>
    </citation>
    <scope>NUCLEOTIDE SEQUENCE</scope>
    <source>
        <strain evidence="3">Zg-Y809</strain>
    </source>
</reference>
<sequence length="119" mass="11885">MTSDDSLQPPAASGGVRRLLQLSVPLAGAVLLIAGIVLLVRGAGVGTVNFGFVGYIPVTEADGVFDGLVLVSRSMQVGALLVLAGAVVLAFWVGLQAGRRHRPPVTPASAASGGDGQPA</sequence>
<dbReference type="EMBL" id="JAJFZP010000007">
    <property type="protein sequence ID" value="MCC3269738.1"/>
    <property type="molecule type" value="Genomic_DNA"/>
</dbReference>
<keyword evidence="2" id="KW-0812">Transmembrane</keyword>
<organism evidence="3 4">
    <name type="scientific">Arthrobacter gengyunqii</name>
    <dbReference type="NCBI Taxonomy" id="2886940"/>
    <lineage>
        <taxon>Bacteria</taxon>
        <taxon>Bacillati</taxon>
        <taxon>Actinomycetota</taxon>
        <taxon>Actinomycetes</taxon>
        <taxon>Micrococcales</taxon>
        <taxon>Micrococcaceae</taxon>
        <taxon>Arthrobacter</taxon>
    </lineage>
</organism>
<evidence type="ECO:0000256" key="1">
    <source>
        <dbReference type="SAM" id="MobiDB-lite"/>
    </source>
</evidence>
<keyword evidence="2" id="KW-1133">Transmembrane helix</keyword>
<feature type="region of interest" description="Disordered" evidence="1">
    <location>
        <begin position="100"/>
        <end position="119"/>
    </location>
</feature>
<accession>A0A9X1M1L4</accession>
<gene>
    <name evidence="3" type="ORF">LJ751_10225</name>
</gene>
<name>A0A9X1M1L4_9MICC</name>
<feature type="transmembrane region" description="Helical" evidence="2">
    <location>
        <begin position="20"/>
        <end position="40"/>
    </location>
</feature>
<keyword evidence="2" id="KW-0472">Membrane</keyword>
<dbReference type="AlphaFoldDB" id="A0A9X1M1L4"/>
<dbReference type="Proteomes" id="UP001139264">
    <property type="component" value="Unassembled WGS sequence"/>
</dbReference>
<evidence type="ECO:0000313" key="3">
    <source>
        <dbReference type="EMBL" id="MCC3269738.1"/>
    </source>
</evidence>
<dbReference type="RefSeq" id="WP_227908107.1">
    <property type="nucleotide sequence ID" value="NZ_CP095461.1"/>
</dbReference>